<organism evidence="10 11">
    <name type="scientific">Apiotrichum porosum</name>
    <dbReference type="NCBI Taxonomy" id="105984"/>
    <lineage>
        <taxon>Eukaryota</taxon>
        <taxon>Fungi</taxon>
        <taxon>Dikarya</taxon>
        <taxon>Basidiomycota</taxon>
        <taxon>Agaricomycotina</taxon>
        <taxon>Tremellomycetes</taxon>
        <taxon>Trichosporonales</taxon>
        <taxon>Trichosporonaceae</taxon>
        <taxon>Apiotrichum</taxon>
    </lineage>
</organism>
<feature type="transmembrane region" description="Helical" evidence="9">
    <location>
        <begin position="606"/>
        <end position="626"/>
    </location>
</feature>
<comment type="caution">
    <text evidence="10">The sequence shown here is derived from an EMBL/GenBank/DDBJ whole genome shotgun (WGS) entry which is preliminary data.</text>
</comment>
<evidence type="ECO:0000256" key="7">
    <source>
        <dbReference type="ARBA" id="ARBA00022989"/>
    </source>
</evidence>
<evidence type="ECO:0008006" key="12">
    <source>
        <dbReference type="Google" id="ProtNLM"/>
    </source>
</evidence>
<evidence type="ECO:0000256" key="1">
    <source>
        <dbReference type="ARBA" id="ARBA00004141"/>
    </source>
</evidence>
<evidence type="ECO:0000256" key="5">
    <source>
        <dbReference type="ARBA" id="ARBA00022856"/>
    </source>
</evidence>
<dbReference type="InterPro" id="IPR004813">
    <property type="entry name" value="OPT"/>
</dbReference>
<dbReference type="PANTHER" id="PTHR22601">
    <property type="entry name" value="ISP4 LIKE PROTEIN"/>
    <property type="match status" value="1"/>
</dbReference>
<evidence type="ECO:0000256" key="6">
    <source>
        <dbReference type="ARBA" id="ARBA00022927"/>
    </source>
</evidence>
<keyword evidence="3" id="KW-0813">Transport</keyword>
<dbReference type="OrthoDB" id="9986677at2759"/>
<keyword evidence="5" id="KW-0571">Peptide transport</keyword>
<feature type="transmembrane region" description="Helical" evidence="9">
    <location>
        <begin position="257"/>
        <end position="277"/>
    </location>
</feature>
<dbReference type="GO" id="GO:0035673">
    <property type="term" value="F:oligopeptide transmembrane transporter activity"/>
    <property type="evidence" value="ECO:0007669"/>
    <property type="project" value="InterPro"/>
</dbReference>
<feature type="transmembrane region" description="Helical" evidence="9">
    <location>
        <begin position="575"/>
        <end position="594"/>
    </location>
</feature>
<dbReference type="EMBL" id="RSCE01000018">
    <property type="protein sequence ID" value="RSH77093.1"/>
    <property type="molecule type" value="Genomic_DNA"/>
</dbReference>
<accession>A0A427XEB4</accession>
<proteinExistence type="inferred from homology"/>
<evidence type="ECO:0000313" key="10">
    <source>
        <dbReference type="EMBL" id="RSH77093.1"/>
    </source>
</evidence>
<keyword evidence="11" id="KW-1185">Reference proteome</keyword>
<feature type="transmembrane region" description="Helical" evidence="9">
    <location>
        <begin position="470"/>
        <end position="496"/>
    </location>
</feature>
<feature type="transmembrane region" description="Helical" evidence="9">
    <location>
        <begin position="366"/>
        <end position="391"/>
    </location>
</feature>
<dbReference type="GO" id="GO:0016020">
    <property type="term" value="C:membrane"/>
    <property type="evidence" value="ECO:0007669"/>
    <property type="project" value="UniProtKB-SubCell"/>
</dbReference>
<dbReference type="AlphaFoldDB" id="A0A427XEB4"/>
<keyword evidence="4 9" id="KW-0812">Transmembrane</keyword>
<feature type="transmembrane region" description="Helical" evidence="9">
    <location>
        <begin position="724"/>
        <end position="744"/>
    </location>
</feature>
<comment type="subcellular location">
    <subcellularLocation>
        <location evidence="1">Membrane</location>
        <topology evidence="1">Multi-pass membrane protein</topology>
    </subcellularLocation>
</comment>
<sequence>MVTIDEKINDKEAPGVSEWVENAGNEVDDFSKKEYADLASELLASGHVPLTHDELLALEAKLPEMPITKAREIMSDLYPIHLNDPRYSPDELERMRMFTQDPDVIANPERHALLVYEMQISTLLSTTSSPYAEVRAVASDTDDPEMPSLTIRVFVLGTVLAGIGCVINAVFGLRYPGIGISAGMVQLLSYPFGVAWAKIMPHWHIFGLPLNPGKFNKKEHMLIYVMSVLGVTYPPTQHLIFVQAMPQYFNMEYARKPGYQFLGALGTNLIGFGFAGLTRRFLVYPSYCIWPASLGTIAINNALHEKSGEKTPVKGPFGTTWRASMYKCFWIVFGIEFFYYFFPSYIFTNLTIFDWMAWIKPTNGKLVAVVSANWSVGFGFNPLSTFDYAYLTNPGGYYPQFIHYNYFLGITAGMVVSLIVWSRNGWSTGYLPVNASTTYDNTGSSYSVTNIIDANGVLDEAKYQKYSAPYMSAATVVSTIGCFMFTASTLTHTLLYNYGEMKMGFKSFFRDFKNWFRRMRKLPQEEALELKNPDIHRKLMQAYPEVPEWWFLCIIAFAALVSFLCLGIYTPVNPAVVLAAPIITLIFIIPIGIVSSISGMQPSLNVISEMFGGLIAGGDTMFVQYFRMFGSEPVYHALIYANDLKLGQYVHIPPRHMFIAQMWGAVIGTVLTVSQWEWLMALPGICTPDAPFRLICPDEQYNYTSFIFWGTIGAKRLFGPNGRYRLLLIGFPLGVAIPIMFFFLKKRFPRSKILQSTHPLLITLAFGYFITGHWGAYFPGVCINWFSWNFLKVHYLEFWSRYNYVTLGAISSSYPISAILTFVSLTLPGVSFPSWWGTTGGAPGCIGNWNNAACSPFKINETLGYFGPPPGQIPH</sequence>
<dbReference type="GeneID" id="39588265"/>
<feature type="transmembrane region" description="Helical" evidence="9">
    <location>
        <begin position="403"/>
        <end position="422"/>
    </location>
</feature>
<feature type="transmembrane region" description="Helical" evidence="9">
    <location>
        <begin position="221"/>
        <end position="245"/>
    </location>
</feature>
<feature type="transmembrane region" description="Helical" evidence="9">
    <location>
        <begin position="328"/>
        <end position="346"/>
    </location>
</feature>
<dbReference type="InterPro" id="IPR004648">
    <property type="entry name" value="Oligpept_transpt"/>
</dbReference>
<dbReference type="GO" id="GO:0015031">
    <property type="term" value="P:protein transport"/>
    <property type="evidence" value="ECO:0007669"/>
    <property type="project" value="UniProtKB-KW"/>
</dbReference>
<name>A0A427XEB4_9TREE</name>
<feature type="transmembrane region" description="Helical" evidence="9">
    <location>
        <begin position="177"/>
        <end position="200"/>
    </location>
</feature>
<dbReference type="Pfam" id="PF03169">
    <property type="entry name" value="OPT"/>
    <property type="match status" value="1"/>
</dbReference>
<evidence type="ECO:0000256" key="2">
    <source>
        <dbReference type="ARBA" id="ARBA00008807"/>
    </source>
</evidence>
<feature type="transmembrane region" description="Helical" evidence="9">
    <location>
        <begin position="765"/>
        <end position="786"/>
    </location>
</feature>
<evidence type="ECO:0000256" key="9">
    <source>
        <dbReference type="SAM" id="Phobius"/>
    </source>
</evidence>
<dbReference type="NCBIfam" id="TIGR00727">
    <property type="entry name" value="ISP4_OPT"/>
    <property type="match status" value="1"/>
</dbReference>
<keyword evidence="7 9" id="KW-1133">Transmembrane helix</keyword>
<feature type="transmembrane region" description="Helical" evidence="9">
    <location>
        <begin position="153"/>
        <end position="171"/>
    </location>
</feature>
<evidence type="ECO:0000256" key="3">
    <source>
        <dbReference type="ARBA" id="ARBA00022448"/>
    </source>
</evidence>
<evidence type="ECO:0000313" key="11">
    <source>
        <dbReference type="Proteomes" id="UP000279236"/>
    </source>
</evidence>
<gene>
    <name evidence="10" type="ORF">EHS24_003722</name>
</gene>
<dbReference type="NCBIfam" id="TIGR00728">
    <property type="entry name" value="OPT_sfam"/>
    <property type="match status" value="1"/>
</dbReference>
<feature type="transmembrane region" description="Helical" evidence="9">
    <location>
        <begin position="806"/>
        <end position="827"/>
    </location>
</feature>
<dbReference type="RefSeq" id="XP_028472240.1">
    <property type="nucleotide sequence ID" value="XM_028619371.1"/>
</dbReference>
<protein>
    <recommendedName>
        <fullName evidence="12">OPT family small oligopeptide transporter</fullName>
    </recommendedName>
</protein>
<evidence type="ECO:0000256" key="8">
    <source>
        <dbReference type="ARBA" id="ARBA00023136"/>
    </source>
</evidence>
<evidence type="ECO:0000256" key="4">
    <source>
        <dbReference type="ARBA" id="ARBA00022692"/>
    </source>
</evidence>
<dbReference type="Proteomes" id="UP000279236">
    <property type="component" value="Unassembled WGS sequence"/>
</dbReference>
<comment type="similarity">
    <text evidence="2">Belongs to the oligopeptide OPT transporter family.</text>
</comment>
<keyword evidence="8 9" id="KW-0472">Membrane</keyword>
<keyword evidence="6" id="KW-0653">Protein transport</keyword>
<reference evidence="10 11" key="1">
    <citation type="submission" date="2018-11" db="EMBL/GenBank/DDBJ databases">
        <title>Genome sequence of Apiotrichum porosum DSM 27194.</title>
        <authorList>
            <person name="Aliyu H."/>
            <person name="Gorte O."/>
            <person name="Ochsenreither K."/>
        </authorList>
    </citation>
    <scope>NUCLEOTIDE SEQUENCE [LARGE SCALE GENOMIC DNA]</scope>
    <source>
        <strain evidence="10 11">DSM 27194</strain>
    </source>
</reference>
<feature type="transmembrane region" description="Helical" evidence="9">
    <location>
        <begin position="549"/>
        <end position="569"/>
    </location>
</feature>